<gene>
    <name evidence="7" type="ORF">ABGN05_06365</name>
</gene>
<comment type="similarity">
    <text evidence="5">Belongs to the FMN-dependent alpha-hydroxy acid dehydrogenase family.</text>
</comment>
<evidence type="ECO:0000256" key="3">
    <source>
        <dbReference type="ARBA" id="ARBA00022643"/>
    </source>
</evidence>
<dbReference type="SUPFAM" id="SSF51395">
    <property type="entry name" value="FMN-linked oxidoreductases"/>
    <property type="match status" value="1"/>
</dbReference>
<dbReference type="InterPro" id="IPR013785">
    <property type="entry name" value="Aldolase_TIM"/>
</dbReference>
<dbReference type="InterPro" id="IPR037396">
    <property type="entry name" value="FMN_HAD"/>
</dbReference>
<organism evidence="7 8">
    <name type="scientific">Aquibium pacificus</name>
    <dbReference type="NCBI Taxonomy" id="3153579"/>
    <lineage>
        <taxon>Bacteria</taxon>
        <taxon>Pseudomonadati</taxon>
        <taxon>Pseudomonadota</taxon>
        <taxon>Alphaproteobacteria</taxon>
        <taxon>Hyphomicrobiales</taxon>
        <taxon>Phyllobacteriaceae</taxon>
        <taxon>Aquibium</taxon>
    </lineage>
</organism>
<dbReference type="EC" id="1.-.-.-" evidence="7"/>
<dbReference type="InterPro" id="IPR000262">
    <property type="entry name" value="FMN-dep_DH"/>
</dbReference>
<sequence length="344" mass="36613">MAEHELGPKLWNYLTGGSDTETTLRRNRAALDEIMLVPRVLRDVSRVDASSSLFGLDLRIPVILAPIGSIGLLNPDGAAASCRAAEAFGIAAGVSVMAKPSLEELGRSFKGKHIFQLYIEGDEEWVRDIVRRAAASGSFGALCVTVDTAHYSRRDRDLQARFSPAEAIDRPNLAAGPVGKGGYRATFTWDRLERLCSWSELPVIVKGILTAEDARSAVNAGASAVYVSNHGGRQLDHAPSSIEMLPEIAGAVGTATKIIVDSGFLRGTDILKAVALGASAVGLGKLHGAALAAGGWKGMVRALEILEAELTIAMALTGCPTLSQVSRDVLRPHRLVRAWWGQSR</sequence>
<accession>A0ABV3SEV4</accession>
<keyword evidence="8" id="KW-1185">Reference proteome</keyword>
<dbReference type="Proteomes" id="UP001556692">
    <property type="component" value="Unassembled WGS sequence"/>
</dbReference>
<proteinExistence type="inferred from homology"/>
<keyword evidence="3" id="KW-0288">FMN</keyword>
<dbReference type="InterPro" id="IPR008259">
    <property type="entry name" value="FMN_hydac_DH_AS"/>
</dbReference>
<reference evidence="7 8" key="1">
    <citation type="submission" date="2024-05" db="EMBL/GenBank/DDBJ databases">
        <authorList>
            <person name="Jiang F."/>
        </authorList>
    </citation>
    <scope>NUCLEOTIDE SEQUENCE [LARGE SCALE GENOMIC DNA]</scope>
    <source>
        <strain evidence="7 8">LZ166</strain>
    </source>
</reference>
<dbReference type="InterPro" id="IPR012133">
    <property type="entry name" value="Alpha-hydoxy_acid_DH_FMN"/>
</dbReference>
<evidence type="ECO:0000259" key="6">
    <source>
        <dbReference type="PROSITE" id="PS51349"/>
    </source>
</evidence>
<evidence type="ECO:0000256" key="5">
    <source>
        <dbReference type="ARBA" id="ARBA00024042"/>
    </source>
</evidence>
<evidence type="ECO:0000256" key="1">
    <source>
        <dbReference type="ARBA" id="ARBA00001917"/>
    </source>
</evidence>
<comment type="caution">
    <text evidence="7">The sequence shown here is derived from an EMBL/GenBank/DDBJ whole genome shotgun (WGS) entry which is preliminary data.</text>
</comment>
<comment type="cofactor">
    <cofactor evidence="1">
        <name>FMN</name>
        <dbReference type="ChEBI" id="CHEBI:58210"/>
    </cofactor>
</comment>
<dbReference type="PANTHER" id="PTHR10578:SF107">
    <property type="entry name" value="2-HYDROXYACID OXIDASE 1"/>
    <property type="match status" value="1"/>
</dbReference>
<dbReference type="EMBL" id="JBDPGJ010000002">
    <property type="protein sequence ID" value="MEX0405283.1"/>
    <property type="molecule type" value="Genomic_DNA"/>
</dbReference>
<name>A0ABV3SEV4_9HYPH</name>
<dbReference type="RefSeq" id="WP_367953186.1">
    <property type="nucleotide sequence ID" value="NZ_JBDPGJ010000002.1"/>
</dbReference>
<evidence type="ECO:0000256" key="2">
    <source>
        <dbReference type="ARBA" id="ARBA00022630"/>
    </source>
</evidence>
<dbReference type="Gene3D" id="3.20.20.70">
    <property type="entry name" value="Aldolase class I"/>
    <property type="match status" value="1"/>
</dbReference>
<dbReference type="PROSITE" id="PS51349">
    <property type="entry name" value="FMN_HYDROXY_ACID_DH_2"/>
    <property type="match status" value="1"/>
</dbReference>
<dbReference type="PANTHER" id="PTHR10578">
    <property type="entry name" value="S -2-HYDROXY-ACID OXIDASE-RELATED"/>
    <property type="match status" value="1"/>
</dbReference>
<dbReference type="GO" id="GO:0016491">
    <property type="term" value="F:oxidoreductase activity"/>
    <property type="evidence" value="ECO:0007669"/>
    <property type="project" value="UniProtKB-KW"/>
</dbReference>
<dbReference type="CDD" id="cd02809">
    <property type="entry name" value="alpha_hydroxyacid_oxid_FMN"/>
    <property type="match status" value="1"/>
</dbReference>
<dbReference type="PROSITE" id="PS00557">
    <property type="entry name" value="FMN_HYDROXY_ACID_DH_1"/>
    <property type="match status" value="1"/>
</dbReference>
<evidence type="ECO:0000256" key="4">
    <source>
        <dbReference type="ARBA" id="ARBA00023002"/>
    </source>
</evidence>
<keyword evidence="2" id="KW-0285">Flavoprotein</keyword>
<keyword evidence="4 7" id="KW-0560">Oxidoreductase</keyword>
<evidence type="ECO:0000313" key="8">
    <source>
        <dbReference type="Proteomes" id="UP001556692"/>
    </source>
</evidence>
<evidence type="ECO:0000313" key="7">
    <source>
        <dbReference type="EMBL" id="MEX0405283.1"/>
    </source>
</evidence>
<dbReference type="PIRSF" id="PIRSF000138">
    <property type="entry name" value="Al-hdrx_acd_dh"/>
    <property type="match status" value="1"/>
</dbReference>
<protein>
    <submittedName>
        <fullName evidence="7">Alpha-hydroxy acid oxidase</fullName>
        <ecNumber evidence="7">1.-.-.-</ecNumber>
    </submittedName>
</protein>
<dbReference type="Pfam" id="PF01070">
    <property type="entry name" value="FMN_dh"/>
    <property type="match status" value="1"/>
</dbReference>
<feature type="domain" description="FMN hydroxy acid dehydrogenase" evidence="6">
    <location>
        <begin position="1"/>
        <end position="335"/>
    </location>
</feature>